<dbReference type="Proteomes" id="UP000318693">
    <property type="component" value="Unassembled WGS sequence"/>
</dbReference>
<accession>A0A552WU84</accession>
<keyword evidence="3" id="KW-1185">Reference proteome</keyword>
<dbReference type="RefSeq" id="WP_143417554.1">
    <property type="nucleotide sequence ID" value="NZ_VJXR01000010.1"/>
</dbReference>
<gene>
    <name evidence="2" type="ORF">FJ693_05645</name>
</gene>
<dbReference type="EMBL" id="VJXR01000010">
    <property type="protein sequence ID" value="TRW46410.1"/>
    <property type="molecule type" value="Genomic_DNA"/>
</dbReference>
<proteinExistence type="predicted"/>
<sequence length="63" mass="7517">MLREHERTERDYRADLETAVADVTTRAERWELSTDPHERERAPDLRAQADRDQAELEIVRGQR</sequence>
<comment type="caution">
    <text evidence="2">The sequence shown here is derived from an EMBL/GenBank/DDBJ whole genome shotgun (WGS) entry which is preliminary data.</text>
</comment>
<name>A0A552WU84_9MICO</name>
<evidence type="ECO:0000313" key="2">
    <source>
        <dbReference type="EMBL" id="TRW46410.1"/>
    </source>
</evidence>
<feature type="region of interest" description="Disordered" evidence="1">
    <location>
        <begin position="27"/>
        <end position="63"/>
    </location>
</feature>
<reference evidence="2 3" key="1">
    <citation type="submission" date="2019-07" db="EMBL/GenBank/DDBJ databases">
        <title>Georgenia wutianyii sp. nov. and Georgenia *** sp. nov. isolated from plateau pika (Ochotona curzoniae) in the Qinghai-Tibet plateau of China.</title>
        <authorList>
            <person name="Tian Z."/>
        </authorList>
    </citation>
    <scope>NUCLEOTIDE SEQUENCE [LARGE SCALE GENOMIC DNA]</scope>
    <source>
        <strain evidence="2 3">Z446</strain>
    </source>
</reference>
<dbReference type="AlphaFoldDB" id="A0A552WU84"/>
<evidence type="ECO:0000256" key="1">
    <source>
        <dbReference type="SAM" id="MobiDB-lite"/>
    </source>
</evidence>
<organism evidence="2 3">
    <name type="scientific">Georgenia yuyongxinii</name>
    <dbReference type="NCBI Taxonomy" id="2589797"/>
    <lineage>
        <taxon>Bacteria</taxon>
        <taxon>Bacillati</taxon>
        <taxon>Actinomycetota</taxon>
        <taxon>Actinomycetes</taxon>
        <taxon>Micrococcales</taxon>
        <taxon>Bogoriellaceae</taxon>
        <taxon>Georgenia</taxon>
    </lineage>
</organism>
<evidence type="ECO:0000313" key="3">
    <source>
        <dbReference type="Proteomes" id="UP000318693"/>
    </source>
</evidence>
<protein>
    <submittedName>
        <fullName evidence="2">Uncharacterized protein</fullName>
    </submittedName>
</protein>